<dbReference type="EMBL" id="WUTW01000001">
    <property type="protein sequence ID" value="MXQ63149.1"/>
    <property type="molecule type" value="Genomic_DNA"/>
</dbReference>
<protein>
    <recommendedName>
        <fullName evidence="4">Ferritin-like domain-containing protein</fullName>
    </recommendedName>
</protein>
<comment type="caution">
    <text evidence="2">The sequence shown here is derived from an EMBL/GenBank/DDBJ whole genome shotgun (WGS) entry which is preliminary data.</text>
</comment>
<dbReference type="SUPFAM" id="SSF47240">
    <property type="entry name" value="Ferritin-like"/>
    <property type="match status" value="2"/>
</dbReference>
<organism evidence="2 3">
    <name type="scientific">Actinomadura rayongensis</name>
    <dbReference type="NCBI Taxonomy" id="1429076"/>
    <lineage>
        <taxon>Bacteria</taxon>
        <taxon>Bacillati</taxon>
        <taxon>Actinomycetota</taxon>
        <taxon>Actinomycetes</taxon>
        <taxon>Streptosporangiales</taxon>
        <taxon>Thermomonosporaceae</taxon>
        <taxon>Actinomadura</taxon>
    </lineage>
</organism>
<keyword evidence="3" id="KW-1185">Reference proteome</keyword>
<name>A0A6I4VXP1_9ACTN</name>
<reference evidence="2 3" key="1">
    <citation type="submission" date="2019-12" db="EMBL/GenBank/DDBJ databases">
        <title>Nocardia macrotermitis sp. nov. and Nocardia aurantia sp. nov., isolated from the gut of the fungus growing-termite Macrotermes natalensis.</title>
        <authorList>
            <person name="Christine B."/>
            <person name="Rene B."/>
        </authorList>
    </citation>
    <scope>NUCLEOTIDE SEQUENCE [LARGE SCALE GENOMIC DNA]</scope>
    <source>
        <strain evidence="2 3">DSM 102126</strain>
    </source>
</reference>
<dbReference type="InterPro" id="IPR009078">
    <property type="entry name" value="Ferritin-like_SF"/>
</dbReference>
<dbReference type="OrthoDB" id="1836949at2"/>
<evidence type="ECO:0008006" key="4">
    <source>
        <dbReference type="Google" id="ProtNLM"/>
    </source>
</evidence>
<dbReference type="AlphaFoldDB" id="A0A6I4VXP1"/>
<dbReference type="RefSeq" id="WP_161101348.1">
    <property type="nucleotide sequence ID" value="NZ_JBHLYI010000002.1"/>
</dbReference>
<gene>
    <name evidence="2" type="ORF">GQ466_03790</name>
</gene>
<dbReference type="Proteomes" id="UP000431901">
    <property type="component" value="Unassembled WGS sequence"/>
</dbReference>
<evidence type="ECO:0000313" key="3">
    <source>
        <dbReference type="Proteomes" id="UP000431901"/>
    </source>
</evidence>
<proteinExistence type="predicted"/>
<accession>A0A6I4VXP1</accession>
<evidence type="ECO:0000256" key="1">
    <source>
        <dbReference type="SAM" id="MobiDB-lite"/>
    </source>
</evidence>
<evidence type="ECO:0000313" key="2">
    <source>
        <dbReference type="EMBL" id="MXQ63149.1"/>
    </source>
</evidence>
<sequence>MSFNPLEHRGIPLDRQVRNWSELDVRPVDPDTTDPYTKCRIITMNGIEVEAVLFSHQLSRFCPDMDVKRKLAEVRYVEQQQQKAVNWLLPGQASVLETTISYEQVAVDLTAWIARMEPDPYLRQAYEFGVLEDFDHLYRYSNLYEMIEHRRAEKILGGLTEVMPGRPALVEHRHPADNVRDPYDRNTAEFVSKLHALTLVASEQQTMNFYMNTGPLYMEPIARQLYQEIAMIEEEHVTHYGSLIDPGETWWERLVNHEYNECYLYHSFMETETDPRVKALWELHLDMELAHLHIACDLMRQYDGRDPESVVALEMPKPVTFEPNKDYLRHLLATQVDLTTIGAGYVQEAHERFERMQDAVMGGRKPPSERVIDEHREEFGGEYRDLTEGPHPVEELREPIPL</sequence>
<feature type="region of interest" description="Disordered" evidence="1">
    <location>
        <begin position="375"/>
        <end position="402"/>
    </location>
</feature>